<dbReference type="PANTHER" id="PTHR48108">
    <property type="entry name" value="CBS DOMAIN-CONTAINING PROTEIN CBSX2, CHLOROPLASTIC"/>
    <property type="match status" value="1"/>
</dbReference>
<dbReference type="STRING" id="1517416.IDAT_01690"/>
<dbReference type="InterPro" id="IPR046342">
    <property type="entry name" value="CBS_dom_sf"/>
</dbReference>
<feature type="domain" description="CBS" evidence="3">
    <location>
        <begin position="10"/>
        <end position="68"/>
    </location>
</feature>
<gene>
    <name evidence="4" type="ORF">IDAT_01690</name>
</gene>
<dbReference type="InterPro" id="IPR000644">
    <property type="entry name" value="CBS_dom"/>
</dbReference>
<dbReference type="AlphaFoldDB" id="A0A094JB97"/>
<dbReference type="OrthoDB" id="9790355at2"/>
<accession>A0A094JB97</accession>
<dbReference type="SUPFAM" id="SSF54631">
    <property type="entry name" value="CBS-domain pair"/>
    <property type="match status" value="1"/>
</dbReference>
<evidence type="ECO:0000313" key="4">
    <source>
        <dbReference type="EMBL" id="KFZ29831.1"/>
    </source>
</evidence>
<dbReference type="Gene3D" id="3.10.580.10">
    <property type="entry name" value="CBS-domain"/>
    <property type="match status" value="1"/>
</dbReference>
<dbReference type="Proteomes" id="UP000053718">
    <property type="component" value="Unassembled WGS sequence"/>
</dbReference>
<dbReference type="InterPro" id="IPR044729">
    <property type="entry name" value="CBS_bac"/>
</dbReference>
<dbReference type="CDD" id="cd04629">
    <property type="entry name" value="CBS_pair_bac"/>
    <property type="match status" value="1"/>
</dbReference>
<feature type="domain" description="CBS" evidence="3">
    <location>
        <begin position="77"/>
        <end position="136"/>
    </location>
</feature>
<comment type="caution">
    <text evidence="4">The sequence shown here is derived from an EMBL/GenBank/DDBJ whole genome shotgun (WGS) entry which is preliminary data.</text>
</comment>
<keyword evidence="1" id="KW-0677">Repeat</keyword>
<evidence type="ECO:0000313" key="5">
    <source>
        <dbReference type="Proteomes" id="UP000053718"/>
    </source>
</evidence>
<evidence type="ECO:0000256" key="1">
    <source>
        <dbReference type="ARBA" id="ARBA00022737"/>
    </source>
</evidence>
<dbReference type="InterPro" id="IPR051462">
    <property type="entry name" value="CBS_domain-containing"/>
</dbReference>
<evidence type="ECO:0000256" key="2">
    <source>
        <dbReference type="PROSITE-ProRule" id="PRU00703"/>
    </source>
</evidence>
<protein>
    <recommendedName>
        <fullName evidence="3">CBS domain-containing protein</fullName>
    </recommendedName>
</protein>
<dbReference type="PROSITE" id="PS51371">
    <property type="entry name" value="CBS"/>
    <property type="match status" value="2"/>
</dbReference>
<organism evidence="4 5">
    <name type="scientific">Pseudidiomarina atlantica</name>
    <dbReference type="NCBI Taxonomy" id="1517416"/>
    <lineage>
        <taxon>Bacteria</taxon>
        <taxon>Pseudomonadati</taxon>
        <taxon>Pseudomonadota</taxon>
        <taxon>Gammaproteobacteria</taxon>
        <taxon>Alteromonadales</taxon>
        <taxon>Idiomarinaceae</taxon>
        <taxon>Pseudidiomarina</taxon>
    </lineage>
</organism>
<dbReference type="SMART" id="SM00116">
    <property type="entry name" value="CBS"/>
    <property type="match status" value="2"/>
</dbReference>
<proteinExistence type="predicted"/>
<evidence type="ECO:0000259" key="3">
    <source>
        <dbReference type="PROSITE" id="PS51371"/>
    </source>
</evidence>
<name>A0A094JB97_9GAMM</name>
<keyword evidence="2" id="KW-0129">CBS domain</keyword>
<sequence>MQGMKISDFMSRHPVAFTPNESIESAVERLLQTQQRGGPVLDEHRKVIGFLSEQDCLAAMLRDTYHKEQTATVSDCMYRGEVLCVGADEAIADLAQRMEIGKPKIYPVIDMDTKQLVGVISRTDVLGAIDSYFQDSYRRR</sequence>
<dbReference type="PANTHER" id="PTHR48108:SF26">
    <property type="entry name" value="CBS DOMAIN-CONTAINING PROTEIN DDB_G0289609"/>
    <property type="match status" value="1"/>
</dbReference>
<keyword evidence="5" id="KW-1185">Reference proteome</keyword>
<dbReference type="RefSeq" id="WP_034729653.1">
    <property type="nucleotide sequence ID" value="NZ_JPIN01000001.1"/>
</dbReference>
<dbReference type="EMBL" id="JPIN01000001">
    <property type="protein sequence ID" value="KFZ29831.1"/>
    <property type="molecule type" value="Genomic_DNA"/>
</dbReference>
<reference evidence="4 5" key="1">
    <citation type="submission" date="2014-06" db="EMBL/GenBank/DDBJ databases">
        <title>Draft genome sequence of Idiomarina sp. MCCC 1A10513.</title>
        <authorList>
            <person name="Du J."/>
            <person name="Lai Q."/>
            <person name="Shao Z."/>
        </authorList>
    </citation>
    <scope>NUCLEOTIDE SEQUENCE [LARGE SCALE GENOMIC DNA]</scope>
    <source>
        <strain evidence="4 5">MCCC 1A10513</strain>
    </source>
</reference>
<dbReference type="Pfam" id="PF00571">
    <property type="entry name" value="CBS"/>
    <property type="match status" value="2"/>
</dbReference>
<dbReference type="eggNOG" id="COG0517">
    <property type="taxonomic scope" value="Bacteria"/>
</dbReference>